<dbReference type="Pfam" id="PF00155">
    <property type="entry name" value="Aminotran_1_2"/>
    <property type="match status" value="1"/>
</dbReference>
<keyword evidence="5" id="KW-0804">Transcription</keyword>
<evidence type="ECO:0000256" key="5">
    <source>
        <dbReference type="ARBA" id="ARBA00023163"/>
    </source>
</evidence>
<dbReference type="CDD" id="cd00609">
    <property type="entry name" value="AAT_like"/>
    <property type="match status" value="1"/>
</dbReference>
<sequence>MKKYEQVMRRINEYIALGLLAAGDRLPSIRSIAKQSGVSTISVYEAYVRLENLHIIESRPRSGYFVAAVPRGQATGKQAPPVKRTALFTMADIIERYVQCGVNDDLTWVGSTLPGSDYFPNAKLSQYLARCARRWPKKVNSYSMGKSEASLIKMTARFMMNAECMVAQDEITITNGATQAILSALRALVMPGEYVAVESPGYVGFFNALKYLYVNPLEIPSSVETGLDVDALAAYVTNGVCPACLILSSNFSQPTGSLMPAENKARLLALCARYHIPIIEDDVLGELYFGLKRPKPLKSMAPDEVIYISSYSKLFAPGYRVGWVAGGKYADDIRRAYALTSYSQPVITQMATAIYLKEGGIKSQLNKLRQCYRQNREIVVDEVKRHFPAATKVTPPQGGQYLWLALPETVSASKLFIAAAAENILITPGAMFTAGSGFLNCLRLNFGQLCDDQFRAGLKRVGQLACALANGAD</sequence>
<dbReference type="InterPro" id="IPR004839">
    <property type="entry name" value="Aminotransferase_I/II_large"/>
</dbReference>
<keyword evidence="2" id="KW-0663">Pyridoxal phosphate</keyword>
<evidence type="ECO:0000313" key="7">
    <source>
        <dbReference type="EMBL" id="XFO71688.1"/>
    </source>
</evidence>
<dbReference type="Gene3D" id="3.90.1150.10">
    <property type="entry name" value="Aspartate Aminotransferase, domain 1"/>
    <property type="match status" value="1"/>
</dbReference>
<dbReference type="Pfam" id="PF00392">
    <property type="entry name" value="GntR"/>
    <property type="match status" value="1"/>
</dbReference>
<dbReference type="InterPro" id="IPR036388">
    <property type="entry name" value="WH-like_DNA-bd_sf"/>
</dbReference>
<evidence type="ECO:0000259" key="6">
    <source>
        <dbReference type="PROSITE" id="PS50949"/>
    </source>
</evidence>
<evidence type="ECO:0000256" key="2">
    <source>
        <dbReference type="ARBA" id="ARBA00022898"/>
    </source>
</evidence>
<gene>
    <name evidence="7" type="primary">lysN_1</name>
    <name evidence="7" type="ORF">SPACI_017220</name>
</gene>
<dbReference type="InterPro" id="IPR015421">
    <property type="entry name" value="PyrdxlP-dep_Trfase_major"/>
</dbReference>
<keyword evidence="4" id="KW-0238">DNA-binding</keyword>
<name>A0ABZ3J0L2_SPOA4</name>
<dbReference type="RefSeq" id="WP_093794566.1">
    <property type="nucleotide sequence ID" value="NZ_CP155571.1"/>
</dbReference>
<organism evidence="7 8">
    <name type="scientific">Sporomusa acidovorans (strain ATCC 49682 / DSM 3132 / Mol)</name>
    <dbReference type="NCBI Taxonomy" id="1123286"/>
    <lineage>
        <taxon>Bacteria</taxon>
        <taxon>Bacillati</taxon>
        <taxon>Bacillota</taxon>
        <taxon>Negativicutes</taxon>
        <taxon>Selenomonadales</taxon>
        <taxon>Sporomusaceae</taxon>
        <taxon>Sporomusa</taxon>
    </lineage>
</organism>
<protein>
    <submittedName>
        <fullName evidence="7">2-aminoadipate transaminase</fullName>
        <ecNumber evidence="7">2.6.1.39</ecNumber>
    </submittedName>
</protein>
<evidence type="ECO:0000313" key="8">
    <source>
        <dbReference type="Proteomes" id="UP000216052"/>
    </source>
</evidence>
<dbReference type="PROSITE" id="PS50949">
    <property type="entry name" value="HTH_GNTR"/>
    <property type="match status" value="1"/>
</dbReference>
<dbReference type="InterPro" id="IPR051446">
    <property type="entry name" value="HTH_trans_reg/aminotransferase"/>
</dbReference>
<keyword evidence="8" id="KW-1185">Reference proteome</keyword>
<dbReference type="InterPro" id="IPR015422">
    <property type="entry name" value="PyrdxlP-dep_Trfase_small"/>
</dbReference>
<dbReference type="SUPFAM" id="SSF46785">
    <property type="entry name" value="Winged helix' DNA-binding domain"/>
    <property type="match status" value="1"/>
</dbReference>
<dbReference type="EC" id="2.6.1.39" evidence="7"/>
<reference evidence="7" key="1">
    <citation type="submission" date="2024-05" db="EMBL/GenBank/DDBJ databases">
        <title>Isolation and characterization of Sporomusa carbonis sp. nov., a carboxydotrophic hydrogenogen in the genus of Sporomusa isolated from a charcoal burning pile.</title>
        <authorList>
            <person name="Boeer T."/>
            <person name="Rosenbaum F."/>
            <person name="Eysell L."/>
            <person name="Mueller V."/>
            <person name="Daniel R."/>
            <person name="Poehlein A."/>
        </authorList>
    </citation>
    <scope>NUCLEOTIDE SEQUENCE [LARGE SCALE GENOMIC DNA]</scope>
    <source>
        <strain evidence="7">DSM 3132</strain>
    </source>
</reference>
<dbReference type="InterPro" id="IPR036390">
    <property type="entry name" value="WH_DNA-bd_sf"/>
</dbReference>
<dbReference type="GO" id="GO:0047536">
    <property type="term" value="F:2-aminoadipate transaminase activity"/>
    <property type="evidence" value="ECO:0007669"/>
    <property type="project" value="UniProtKB-EC"/>
</dbReference>
<dbReference type="Proteomes" id="UP000216052">
    <property type="component" value="Chromosome"/>
</dbReference>
<keyword evidence="7" id="KW-0032">Aminotransferase</keyword>
<dbReference type="SMART" id="SM00345">
    <property type="entry name" value="HTH_GNTR"/>
    <property type="match status" value="1"/>
</dbReference>
<keyword evidence="3" id="KW-0805">Transcription regulation</keyword>
<accession>A0ABZ3J0L2</accession>
<dbReference type="EMBL" id="CP155571">
    <property type="protein sequence ID" value="XFO71688.1"/>
    <property type="molecule type" value="Genomic_DNA"/>
</dbReference>
<dbReference type="Gene3D" id="1.10.10.10">
    <property type="entry name" value="Winged helix-like DNA-binding domain superfamily/Winged helix DNA-binding domain"/>
    <property type="match status" value="1"/>
</dbReference>
<dbReference type="CDD" id="cd07377">
    <property type="entry name" value="WHTH_GntR"/>
    <property type="match status" value="1"/>
</dbReference>
<evidence type="ECO:0000256" key="3">
    <source>
        <dbReference type="ARBA" id="ARBA00023015"/>
    </source>
</evidence>
<dbReference type="SUPFAM" id="SSF53383">
    <property type="entry name" value="PLP-dependent transferases"/>
    <property type="match status" value="1"/>
</dbReference>
<feature type="domain" description="HTH gntR-type" evidence="6">
    <location>
        <begin position="1"/>
        <end position="69"/>
    </location>
</feature>
<proteinExistence type="inferred from homology"/>
<evidence type="ECO:0000256" key="4">
    <source>
        <dbReference type="ARBA" id="ARBA00023125"/>
    </source>
</evidence>
<dbReference type="InterPro" id="IPR000524">
    <property type="entry name" value="Tscrpt_reg_HTH_GntR"/>
</dbReference>
<comment type="similarity">
    <text evidence="1">In the C-terminal section; belongs to the class-I pyridoxal-phosphate-dependent aminotransferase family.</text>
</comment>
<dbReference type="PANTHER" id="PTHR46577:SF2">
    <property type="entry name" value="TRANSCRIPTIONAL REGULATORY PROTEIN"/>
    <property type="match status" value="1"/>
</dbReference>
<evidence type="ECO:0000256" key="1">
    <source>
        <dbReference type="ARBA" id="ARBA00005384"/>
    </source>
</evidence>
<dbReference type="PANTHER" id="PTHR46577">
    <property type="entry name" value="HTH-TYPE TRANSCRIPTIONAL REGULATORY PROTEIN GABR"/>
    <property type="match status" value="1"/>
</dbReference>
<dbReference type="InterPro" id="IPR015424">
    <property type="entry name" value="PyrdxlP-dep_Trfase"/>
</dbReference>
<dbReference type="Gene3D" id="3.40.640.10">
    <property type="entry name" value="Type I PLP-dependent aspartate aminotransferase-like (Major domain)"/>
    <property type="match status" value="1"/>
</dbReference>
<keyword evidence="7" id="KW-0808">Transferase</keyword>